<dbReference type="Proteomes" id="UP001497382">
    <property type="component" value="Unassembled WGS sequence"/>
</dbReference>
<dbReference type="AlphaFoldDB" id="A0AAV1Z062"/>
<proteinExistence type="predicted"/>
<organism evidence="1 2">
    <name type="scientific">Larinioides sclopetarius</name>
    <dbReference type="NCBI Taxonomy" id="280406"/>
    <lineage>
        <taxon>Eukaryota</taxon>
        <taxon>Metazoa</taxon>
        <taxon>Ecdysozoa</taxon>
        <taxon>Arthropoda</taxon>
        <taxon>Chelicerata</taxon>
        <taxon>Arachnida</taxon>
        <taxon>Araneae</taxon>
        <taxon>Araneomorphae</taxon>
        <taxon>Entelegynae</taxon>
        <taxon>Araneoidea</taxon>
        <taxon>Araneidae</taxon>
        <taxon>Larinioides</taxon>
    </lineage>
</organism>
<comment type="caution">
    <text evidence="1">The sequence shown here is derived from an EMBL/GenBank/DDBJ whole genome shotgun (WGS) entry which is preliminary data.</text>
</comment>
<evidence type="ECO:0000313" key="1">
    <source>
        <dbReference type="EMBL" id="CAL1264809.1"/>
    </source>
</evidence>
<dbReference type="EMBL" id="CAXIEN010000014">
    <property type="protein sequence ID" value="CAL1264809.1"/>
    <property type="molecule type" value="Genomic_DNA"/>
</dbReference>
<name>A0AAV1Z062_9ARAC</name>
<sequence>MERSLIILRRNSIGGTRSSFHSILPYCFLSLISSSERAFNSNSLSLIIPSSPSQ</sequence>
<evidence type="ECO:0000313" key="2">
    <source>
        <dbReference type="Proteomes" id="UP001497382"/>
    </source>
</evidence>
<keyword evidence="2" id="KW-1185">Reference proteome</keyword>
<protein>
    <submittedName>
        <fullName evidence="1">Uncharacterized protein</fullName>
    </submittedName>
</protein>
<reference evidence="1 2" key="1">
    <citation type="submission" date="2024-04" db="EMBL/GenBank/DDBJ databases">
        <authorList>
            <person name="Rising A."/>
            <person name="Reimegard J."/>
            <person name="Sonavane S."/>
            <person name="Akerstrom W."/>
            <person name="Nylinder S."/>
            <person name="Hedman E."/>
            <person name="Kallberg Y."/>
        </authorList>
    </citation>
    <scope>NUCLEOTIDE SEQUENCE [LARGE SCALE GENOMIC DNA]</scope>
</reference>
<accession>A0AAV1Z062</accession>
<dbReference type="EMBL" id="CAXIEN010000014">
    <property type="protein sequence ID" value="CAL1264810.1"/>
    <property type="molecule type" value="Genomic_DNA"/>
</dbReference>
<gene>
    <name evidence="1" type="ORF">LARSCL_LOCUS2170</name>
</gene>